<sequence length="209" mass="23231">MIRLRSRLQPATARRDCKYSPGNLSVCDIFNHVYNSRSRKGLPVSFTVILIGEFDLKRVPSKDELQLYTWRNATLEEIAQLIMDVYPEAQLPDARLSFRLVYLDSQRATYTYKDIGRVAFGGKNANPQDHQKTLETTRFMIGDYIDVAIFDGPPPPRSQFRNSGGPTRGFGGGGRDRSDRGGFGGGPRARNGHGGGGRGGGGFGRRERF</sequence>
<dbReference type="InterPro" id="IPR010516">
    <property type="entry name" value="SAP18"/>
</dbReference>
<evidence type="ECO:0000256" key="1">
    <source>
        <dbReference type="ARBA" id="ARBA00009143"/>
    </source>
</evidence>
<dbReference type="PANTHER" id="PTHR13082">
    <property type="entry name" value="SAP18"/>
    <property type="match status" value="1"/>
</dbReference>
<dbReference type="GO" id="GO:0005634">
    <property type="term" value="C:nucleus"/>
    <property type="evidence" value="ECO:0007669"/>
    <property type="project" value="TreeGrafter"/>
</dbReference>
<comment type="similarity">
    <text evidence="1">Belongs to the SAP18 family.</text>
</comment>
<dbReference type="PANTHER" id="PTHR13082:SF0">
    <property type="entry name" value="HISTONE DEACETYLASE COMPLEX SUBUNIT SAP18"/>
    <property type="match status" value="1"/>
</dbReference>
<evidence type="ECO:0000313" key="4">
    <source>
        <dbReference type="Proteomes" id="UP000612746"/>
    </source>
</evidence>
<keyword evidence="4" id="KW-1185">Reference proteome</keyword>
<dbReference type="Pfam" id="PF06487">
    <property type="entry name" value="SAP18"/>
    <property type="match status" value="1"/>
</dbReference>
<feature type="compositionally biased region" description="Gly residues" evidence="2">
    <location>
        <begin position="181"/>
        <end position="203"/>
    </location>
</feature>
<protein>
    <submittedName>
        <fullName evidence="3">Uncharacterized protein</fullName>
    </submittedName>
</protein>
<reference evidence="3" key="1">
    <citation type="submission" date="2020-12" db="EMBL/GenBank/DDBJ databases">
        <title>Metabolic potential, ecology and presence of endohyphal bacteria is reflected in genomic diversity of Mucoromycotina.</title>
        <authorList>
            <person name="Muszewska A."/>
            <person name="Okrasinska A."/>
            <person name="Steczkiewicz K."/>
            <person name="Drgas O."/>
            <person name="Orlowska M."/>
            <person name="Perlinska-Lenart U."/>
            <person name="Aleksandrzak-Piekarczyk T."/>
            <person name="Szatraj K."/>
            <person name="Zielenkiewicz U."/>
            <person name="Pilsyk S."/>
            <person name="Malc E."/>
            <person name="Mieczkowski P."/>
            <person name="Kruszewska J.S."/>
            <person name="Biernat P."/>
            <person name="Pawlowska J."/>
        </authorList>
    </citation>
    <scope>NUCLEOTIDE SEQUENCE</scope>
    <source>
        <strain evidence="3">WA0000051536</strain>
    </source>
</reference>
<gene>
    <name evidence="3" type="ORF">INT44_004169</name>
</gene>
<name>A0A8H7QAN3_9FUNG</name>
<dbReference type="AlphaFoldDB" id="A0A8H7QAN3"/>
<organism evidence="3 4">
    <name type="scientific">Umbelopsis vinacea</name>
    <dbReference type="NCBI Taxonomy" id="44442"/>
    <lineage>
        <taxon>Eukaryota</taxon>
        <taxon>Fungi</taxon>
        <taxon>Fungi incertae sedis</taxon>
        <taxon>Mucoromycota</taxon>
        <taxon>Mucoromycotina</taxon>
        <taxon>Umbelopsidomycetes</taxon>
        <taxon>Umbelopsidales</taxon>
        <taxon>Umbelopsidaceae</taxon>
        <taxon>Umbelopsis</taxon>
    </lineage>
</organism>
<accession>A0A8H7QAN3</accession>
<proteinExistence type="inferred from homology"/>
<dbReference type="InterPro" id="IPR042534">
    <property type="entry name" value="SAP18_sf"/>
</dbReference>
<dbReference type="EMBL" id="JAEPRA010000001">
    <property type="protein sequence ID" value="KAG2189027.1"/>
    <property type="molecule type" value="Genomic_DNA"/>
</dbReference>
<feature type="region of interest" description="Disordered" evidence="2">
    <location>
        <begin position="152"/>
        <end position="209"/>
    </location>
</feature>
<dbReference type="OrthoDB" id="440566at2759"/>
<dbReference type="Gene3D" id="3.10.20.550">
    <property type="entry name" value="ASAP complex, SAP18 subunit"/>
    <property type="match status" value="1"/>
</dbReference>
<evidence type="ECO:0000313" key="3">
    <source>
        <dbReference type="EMBL" id="KAG2189027.1"/>
    </source>
</evidence>
<evidence type="ECO:0000256" key="2">
    <source>
        <dbReference type="SAM" id="MobiDB-lite"/>
    </source>
</evidence>
<dbReference type="Proteomes" id="UP000612746">
    <property type="component" value="Unassembled WGS sequence"/>
</dbReference>
<comment type="caution">
    <text evidence="3">The sequence shown here is derived from an EMBL/GenBank/DDBJ whole genome shotgun (WGS) entry which is preliminary data.</text>
</comment>